<dbReference type="NCBIfam" id="NF003722">
    <property type="entry name" value="PRK05329.1-5"/>
    <property type="match status" value="1"/>
</dbReference>
<feature type="domain" description="FAD-dependent oxidoreductase 2 FAD-binding" evidence="4">
    <location>
        <begin position="7"/>
        <end position="402"/>
    </location>
</feature>
<evidence type="ECO:0000313" key="6">
    <source>
        <dbReference type="Proteomes" id="UP000244727"/>
    </source>
</evidence>
<evidence type="ECO:0000259" key="4">
    <source>
        <dbReference type="Pfam" id="PF00890"/>
    </source>
</evidence>
<proteinExistence type="predicted"/>
<dbReference type="RefSeq" id="WP_108381292.1">
    <property type="nucleotide sequence ID" value="NZ_CP028858.1"/>
</dbReference>
<dbReference type="Pfam" id="PF00890">
    <property type="entry name" value="FAD_binding_2"/>
    <property type="match status" value="1"/>
</dbReference>
<dbReference type="SUPFAM" id="SSF51905">
    <property type="entry name" value="FAD/NAD(P)-binding domain"/>
    <property type="match status" value="1"/>
</dbReference>
<dbReference type="PIRSF" id="PIRSF000141">
    <property type="entry name" value="Anaerobic_G3P_dh"/>
    <property type="match status" value="1"/>
</dbReference>
<dbReference type="EMBL" id="CP028858">
    <property type="protein sequence ID" value="AWB26923.1"/>
    <property type="molecule type" value="Genomic_DNA"/>
</dbReference>
<dbReference type="InterPro" id="IPR036188">
    <property type="entry name" value="FAD/NAD-bd_sf"/>
</dbReference>
<evidence type="ECO:0000256" key="2">
    <source>
        <dbReference type="ARBA" id="ARBA00022643"/>
    </source>
</evidence>
<dbReference type="InterPro" id="IPR009158">
    <property type="entry name" value="G3P_DH_GlpB_su"/>
</dbReference>
<dbReference type="InterPro" id="IPR003953">
    <property type="entry name" value="FAD-dep_OxRdtase_2_FAD-bd"/>
</dbReference>
<gene>
    <name evidence="5" type="ORF">HARCEL1_03950</name>
</gene>
<accession>A0A2R4WZF6</accession>
<protein>
    <submittedName>
        <fullName evidence="5">Anaerobic glycerol-3-phosphate dehydrogenase subunit B</fullName>
    </submittedName>
</protein>
<dbReference type="AlphaFoldDB" id="A0A2R4WZF6"/>
<sequence>MAIDQQVLVIGGGISGLTATLAAAREGVDVRLVSAAETTLHHASGLLDVLGSLPESDEPVVDPFAAMEDLPAEHPYSIVGESAVRSGLAMIDDALGGAYCGGHTDRNALVVTYGGECKPTARYPASVAPGLASDDRATLFVGFERETAFDAETVAASVTRSCAFDARAATVAFPVVVRDDPTARRFAHLLDRNERVEGRSIRAALADAIAPHVGDAERIGLPAVLGIDEAAAVRATLEDRLDATVFEVPMGPPSVLGRRLERRLYAAVEAAGARVETGRPVVDFDATRGSIDRVSVDRSGQRIPYAADEVVLATGGVAGGGITDDGRLCESIFDCHVAQPDDPTWAAADPFGDHAFARAGVTVDDRLRPLDRSGTPEYDTLRAAGSVLGGFDPAAELSGSGVSIATGYAAGTAAAREVLA</sequence>
<dbReference type="NCBIfam" id="TIGR03378">
    <property type="entry name" value="glycerol3P_GlpB"/>
    <property type="match status" value="1"/>
</dbReference>
<dbReference type="InterPro" id="IPR050315">
    <property type="entry name" value="FAD-oxidoreductase_2"/>
</dbReference>
<evidence type="ECO:0000256" key="1">
    <source>
        <dbReference type="ARBA" id="ARBA00022630"/>
    </source>
</evidence>
<dbReference type="GeneID" id="36511631"/>
<dbReference type="Gene3D" id="3.50.50.60">
    <property type="entry name" value="FAD/NAD(P)-binding domain"/>
    <property type="match status" value="2"/>
</dbReference>
<dbReference type="GO" id="GO:0004368">
    <property type="term" value="F:glycerol-3-phosphate dehydrogenase (quinone) activity"/>
    <property type="evidence" value="ECO:0007669"/>
    <property type="project" value="InterPro"/>
</dbReference>
<evidence type="ECO:0000313" key="5">
    <source>
        <dbReference type="EMBL" id="AWB26923.1"/>
    </source>
</evidence>
<evidence type="ECO:0000256" key="3">
    <source>
        <dbReference type="ARBA" id="ARBA00023002"/>
    </source>
</evidence>
<dbReference type="PANTHER" id="PTHR43400">
    <property type="entry name" value="FUMARATE REDUCTASE"/>
    <property type="match status" value="1"/>
</dbReference>
<dbReference type="Proteomes" id="UP000244727">
    <property type="component" value="Chromosome"/>
</dbReference>
<dbReference type="GO" id="GO:0009331">
    <property type="term" value="C:glycerol-3-phosphate dehydrogenase (FAD) complex"/>
    <property type="evidence" value="ECO:0007669"/>
    <property type="project" value="InterPro"/>
</dbReference>
<dbReference type="PANTHER" id="PTHR43400:SF11">
    <property type="entry name" value="ANAEROBIC GLYCEROL-3-PHOSPHATE DEHYDROGENASE SUBUNIT B"/>
    <property type="match status" value="1"/>
</dbReference>
<organism evidence="5 6">
    <name type="scientific">Halococcoides cellulosivorans</name>
    <dbReference type="NCBI Taxonomy" id="1679096"/>
    <lineage>
        <taxon>Archaea</taxon>
        <taxon>Methanobacteriati</taxon>
        <taxon>Methanobacteriota</taxon>
        <taxon>Stenosarchaea group</taxon>
        <taxon>Halobacteria</taxon>
        <taxon>Halobacteriales</taxon>
        <taxon>Haloarculaceae</taxon>
        <taxon>Halococcoides</taxon>
    </lineage>
</organism>
<keyword evidence="3" id="KW-0560">Oxidoreductase</keyword>
<reference evidence="5 6" key="1">
    <citation type="submission" date="2018-04" db="EMBL/GenBank/DDBJ databases">
        <title>Halococcoides cellulosivorans gen. nov., sp. nov., an extremely halophilic cellulose-utilizing haloarchaeon from hypersaline lakes.</title>
        <authorList>
            <person name="Sorokin D.Y."/>
            <person name="Toshchakov S.V."/>
            <person name="Samarov N.I."/>
            <person name="Korzhenkov A."/>
            <person name="Kublanov I.V."/>
        </authorList>
    </citation>
    <scope>NUCLEOTIDE SEQUENCE [LARGE SCALE GENOMIC DNA]</scope>
    <source>
        <strain evidence="5 6">HArcel1</strain>
    </source>
</reference>
<dbReference type="KEGG" id="harc:HARCEL1_03950"/>
<keyword evidence="6" id="KW-1185">Reference proteome</keyword>
<keyword evidence="1" id="KW-0285">Flavoprotein</keyword>
<name>A0A2R4WZF6_9EURY</name>
<keyword evidence="2" id="KW-0288">FMN</keyword>